<keyword evidence="9" id="KW-1185">Reference proteome</keyword>
<feature type="non-terminal residue" evidence="8">
    <location>
        <position position="173"/>
    </location>
</feature>
<dbReference type="OrthoDB" id="6716308at2759"/>
<dbReference type="EMBL" id="NCKV01016501">
    <property type="protein sequence ID" value="RWS20618.1"/>
    <property type="molecule type" value="Genomic_DNA"/>
</dbReference>
<evidence type="ECO:0000259" key="7">
    <source>
        <dbReference type="Pfam" id="PF00005"/>
    </source>
</evidence>
<dbReference type="InterPro" id="IPR027417">
    <property type="entry name" value="P-loop_NTPase"/>
</dbReference>
<dbReference type="GO" id="GO:0016020">
    <property type="term" value="C:membrane"/>
    <property type="evidence" value="ECO:0007669"/>
    <property type="project" value="UniProtKB-SubCell"/>
</dbReference>
<dbReference type="PANTHER" id="PTHR48041">
    <property type="entry name" value="ABC TRANSPORTER G FAMILY MEMBER 28"/>
    <property type="match status" value="1"/>
</dbReference>
<dbReference type="VEuPathDB" id="VectorBase:LDEU011422"/>
<evidence type="ECO:0000256" key="3">
    <source>
        <dbReference type="ARBA" id="ARBA00022448"/>
    </source>
</evidence>
<protein>
    <submittedName>
        <fullName evidence="8">ABC transporter G family member 22-like protein</fullName>
    </submittedName>
</protein>
<dbReference type="STRING" id="299467.A0A443RZB8"/>
<keyword evidence="4" id="KW-0812">Transmembrane</keyword>
<evidence type="ECO:0000256" key="4">
    <source>
        <dbReference type="ARBA" id="ARBA00022692"/>
    </source>
</evidence>
<dbReference type="PANTHER" id="PTHR48041:SF139">
    <property type="entry name" value="PROTEIN SCARLET"/>
    <property type="match status" value="1"/>
</dbReference>
<accession>A0A443RZB8</accession>
<dbReference type="Gene3D" id="3.40.50.300">
    <property type="entry name" value="P-loop containing nucleotide triphosphate hydrolases"/>
    <property type="match status" value="1"/>
</dbReference>
<dbReference type="GO" id="GO:0042626">
    <property type="term" value="F:ATPase-coupled transmembrane transporter activity"/>
    <property type="evidence" value="ECO:0007669"/>
    <property type="project" value="TreeGrafter"/>
</dbReference>
<comment type="caution">
    <text evidence="8">The sequence shown here is derived from an EMBL/GenBank/DDBJ whole genome shotgun (WGS) entry which is preliminary data.</text>
</comment>
<dbReference type="SUPFAM" id="SSF53795">
    <property type="entry name" value="PEP carboxykinase-like"/>
    <property type="match status" value="1"/>
</dbReference>
<evidence type="ECO:0000256" key="2">
    <source>
        <dbReference type="ARBA" id="ARBA00005814"/>
    </source>
</evidence>
<evidence type="ECO:0000256" key="6">
    <source>
        <dbReference type="ARBA" id="ARBA00023136"/>
    </source>
</evidence>
<proteinExistence type="inferred from homology"/>
<keyword evidence="3" id="KW-0813">Transport</keyword>
<dbReference type="GO" id="GO:0005524">
    <property type="term" value="F:ATP binding"/>
    <property type="evidence" value="ECO:0007669"/>
    <property type="project" value="InterPro"/>
</dbReference>
<dbReference type="Proteomes" id="UP000288716">
    <property type="component" value="Unassembled WGS sequence"/>
</dbReference>
<dbReference type="InterPro" id="IPR050352">
    <property type="entry name" value="ABCG_transporters"/>
</dbReference>
<reference evidence="8 9" key="1">
    <citation type="journal article" date="2018" name="Gigascience">
        <title>Genomes of trombidid mites reveal novel predicted allergens and laterally-transferred genes associated with secondary metabolism.</title>
        <authorList>
            <person name="Dong X."/>
            <person name="Chaisiri K."/>
            <person name="Xia D."/>
            <person name="Armstrong S.D."/>
            <person name="Fang Y."/>
            <person name="Donnelly M.J."/>
            <person name="Kadowaki T."/>
            <person name="McGarry J.W."/>
            <person name="Darby A.C."/>
            <person name="Makepeace B.L."/>
        </authorList>
    </citation>
    <scope>NUCLEOTIDE SEQUENCE [LARGE SCALE GENOMIC DNA]</scope>
    <source>
        <strain evidence="8">UoL-UT</strain>
    </source>
</reference>
<feature type="domain" description="ABC transporter" evidence="7">
    <location>
        <begin position="60"/>
        <end position="146"/>
    </location>
</feature>
<dbReference type="GO" id="GO:0016887">
    <property type="term" value="F:ATP hydrolysis activity"/>
    <property type="evidence" value="ECO:0007669"/>
    <property type="project" value="InterPro"/>
</dbReference>
<keyword evidence="5" id="KW-1133">Transmembrane helix</keyword>
<evidence type="ECO:0000313" key="9">
    <source>
        <dbReference type="Proteomes" id="UP000288716"/>
    </source>
</evidence>
<name>A0A443RZB8_9ACAR</name>
<evidence type="ECO:0000256" key="1">
    <source>
        <dbReference type="ARBA" id="ARBA00004141"/>
    </source>
</evidence>
<keyword evidence="6" id="KW-0472">Membrane</keyword>
<dbReference type="AlphaFoldDB" id="A0A443RZB8"/>
<gene>
    <name evidence="8" type="ORF">B4U80_06403</name>
</gene>
<dbReference type="Pfam" id="PF00005">
    <property type="entry name" value="ABC_tran"/>
    <property type="match status" value="1"/>
</dbReference>
<dbReference type="InterPro" id="IPR003439">
    <property type="entry name" value="ABC_transporter-like_ATP-bd"/>
</dbReference>
<evidence type="ECO:0000313" key="8">
    <source>
        <dbReference type="EMBL" id="RWS20618.1"/>
    </source>
</evidence>
<evidence type="ECO:0000256" key="5">
    <source>
        <dbReference type="ARBA" id="ARBA00022989"/>
    </source>
</evidence>
<sequence>MMSKVFSIDLYTQEAGNKDFDDDFQIYWKDIKYTVKNSLLTRAIKRLQGLKEVSKSKEILHGINGSIKCGELMAFMGPSGCGKSTLLECIVGKRVKGKTGDALLFGQNLEKISVSFIPQRNDFLNKLTVRETIMFATKLQIANKLNDRTLEYLHDENGKIILTKLGGKEYCSI</sequence>
<comment type="similarity">
    <text evidence="2">Belongs to the ABC transporter superfamily. ABCG family. Eye pigment precursor importer (TC 3.A.1.204) subfamily.</text>
</comment>
<comment type="subcellular location">
    <subcellularLocation>
        <location evidence="1">Membrane</location>
        <topology evidence="1">Multi-pass membrane protein</topology>
    </subcellularLocation>
</comment>
<organism evidence="8 9">
    <name type="scientific">Leptotrombidium deliense</name>
    <dbReference type="NCBI Taxonomy" id="299467"/>
    <lineage>
        <taxon>Eukaryota</taxon>
        <taxon>Metazoa</taxon>
        <taxon>Ecdysozoa</taxon>
        <taxon>Arthropoda</taxon>
        <taxon>Chelicerata</taxon>
        <taxon>Arachnida</taxon>
        <taxon>Acari</taxon>
        <taxon>Acariformes</taxon>
        <taxon>Trombidiformes</taxon>
        <taxon>Prostigmata</taxon>
        <taxon>Anystina</taxon>
        <taxon>Parasitengona</taxon>
        <taxon>Trombiculoidea</taxon>
        <taxon>Trombiculidae</taxon>
        <taxon>Leptotrombidium</taxon>
    </lineage>
</organism>